<dbReference type="PANTHER" id="PTHR30146">
    <property type="entry name" value="LACI-RELATED TRANSCRIPTIONAL REPRESSOR"/>
    <property type="match status" value="1"/>
</dbReference>
<evidence type="ECO:0000256" key="3">
    <source>
        <dbReference type="ARBA" id="ARBA00023163"/>
    </source>
</evidence>
<name>A0ABW4Y1V6_9FLAO</name>
<dbReference type="Proteomes" id="UP001597342">
    <property type="component" value="Unassembled WGS sequence"/>
</dbReference>
<dbReference type="InterPro" id="IPR028082">
    <property type="entry name" value="Peripla_BP_I"/>
</dbReference>
<dbReference type="InterPro" id="IPR010982">
    <property type="entry name" value="Lambda_DNA-bd_dom_sf"/>
</dbReference>
<proteinExistence type="predicted"/>
<dbReference type="InterPro" id="IPR001761">
    <property type="entry name" value="Peripla_BP/Lac1_sug-bd_dom"/>
</dbReference>
<accession>A0ABW4Y1V6</accession>
<evidence type="ECO:0000256" key="1">
    <source>
        <dbReference type="ARBA" id="ARBA00023015"/>
    </source>
</evidence>
<dbReference type="CDD" id="cd06267">
    <property type="entry name" value="PBP1_LacI_sugar_binding-like"/>
    <property type="match status" value="1"/>
</dbReference>
<organism evidence="5 6">
    <name type="scientific">Flagellimonas iocasae</name>
    <dbReference type="NCBI Taxonomy" id="2055905"/>
    <lineage>
        <taxon>Bacteria</taxon>
        <taxon>Pseudomonadati</taxon>
        <taxon>Bacteroidota</taxon>
        <taxon>Flavobacteriia</taxon>
        <taxon>Flavobacteriales</taxon>
        <taxon>Flavobacteriaceae</taxon>
        <taxon>Flagellimonas</taxon>
    </lineage>
</organism>
<sequence>MTKLTVKAIASHFNVSVSTVSKAIHDSHEISDELKRNIREYAKLNNYKPNRVALNLFNRNTKTIGVVIPNILNYFFVQVLYGIEKIADQRGYSIIICSTNESIEKEIKVLDFLSSGTVDGVIISTVLGETGLTNSNEHFSALLDRQIPMVMFDRVIEFIKCDKVMVDDFEAGYLATKYFLDTGCKIVAIINPLGNSYIGRLRIEGYKKALCENGIGPNDKLIVTINYQDDLELTIHSLLDFDKIDGILIFDELTLVKIMDIVQSKGYQIPKDISFIGFTNGELSKYVTPSATTISQHGKFIGESSADKLIDRIEEECDTCNFETRIIKTSLIARESTLKPKEYGKA</sequence>
<feature type="domain" description="HTH lacI-type" evidence="4">
    <location>
        <begin position="4"/>
        <end position="58"/>
    </location>
</feature>
<keyword evidence="2 5" id="KW-0238">DNA-binding</keyword>
<dbReference type="EMBL" id="JBHUHU010000005">
    <property type="protein sequence ID" value="MFD2101264.1"/>
    <property type="molecule type" value="Genomic_DNA"/>
</dbReference>
<keyword evidence="1" id="KW-0805">Transcription regulation</keyword>
<dbReference type="PROSITE" id="PS50932">
    <property type="entry name" value="HTH_LACI_2"/>
    <property type="match status" value="1"/>
</dbReference>
<evidence type="ECO:0000313" key="5">
    <source>
        <dbReference type="EMBL" id="MFD2101264.1"/>
    </source>
</evidence>
<evidence type="ECO:0000256" key="2">
    <source>
        <dbReference type="ARBA" id="ARBA00023125"/>
    </source>
</evidence>
<keyword evidence="6" id="KW-1185">Reference proteome</keyword>
<gene>
    <name evidence="5" type="ORF">ACFSJE_15855</name>
</gene>
<keyword evidence="3" id="KW-0804">Transcription</keyword>
<dbReference type="GO" id="GO:0003677">
    <property type="term" value="F:DNA binding"/>
    <property type="evidence" value="ECO:0007669"/>
    <property type="project" value="UniProtKB-KW"/>
</dbReference>
<dbReference type="PANTHER" id="PTHR30146:SF109">
    <property type="entry name" value="HTH-TYPE TRANSCRIPTIONAL REGULATOR GALS"/>
    <property type="match status" value="1"/>
</dbReference>
<dbReference type="InterPro" id="IPR000843">
    <property type="entry name" value="HTH_LacI"/>
</dbReference>
<dbReference type="SMART" id="SM00354">
    <property type="entry name" value="HTH_LACI"/>
    <property type="match status" value="1"/>
</dbReference>
<dbReference type="RefSeq" id="WP_379831849.1">
    <property type="nucleotide sequence ID" value="NZ_JBHUHU010000005.1"/>
</dbReference>
<reference evidence="6" key="1">
    <citation type="journal article" date="2019" name="Int. J. Syst. Evol. Microbiol.">
        <title>The Global Catalogue of Microorganisms (GCM) 10K type strain sequencing project: providing services to taxonomists for standard genome sequencing and annotation.</title>
        <authorList>
            <consortium name="The Broad Institute Genomics Platform"/>
            <consortium name="The Broad Institute Genome Sequencing Center for Infectious Disease"/>
            <person name="Wu L."/>
            <person name="Ma J."/>
        </authorList>
    </citation>
    <scope>NUCLEOTIDE SEQUENCE [LARGE SCALE GENOMIC DNA]</scope>
    <source>
        <strain evidence="6">JCM 3389</strain>
    </source>
</reference>
<dbReference type="Gene3D" id="3.40.50.2300">
    <property type="match status" value="2"/>
</dbReference>
<dbReference type="CDD" id="cd01392">
    <property type="entry name" value="HTH_LacI"/>
    <property type="match status" value="1"/>
</dbReference>
<comment type="caution">
    <text evidence="5">The sequence shown here is derived from an EMBL/GenBank/DDBJ whole genome shotgun (WGS) entry which is preliminary data.</text>
</comment>
<protein>
    <submittedName>
        <fullName evidence="5">LacI family DNA-binding transcriptional regulator</fullName>
    </submittedName>
</protein>
<evidence type="ECO:0000259" key="4">
    <source>
        <dbReference type="PROSITE" id="PS50932"/>
    </source>
</evidence>
<dbReference type="SUPFAM" id="SSF53822">
    <property type="entry name" value="Periplasmic binding protein-like I"/>
    <property type="match status" value="1"/>
</dbReference>
<dbReference type="Pfam" id="PF00532">
    <property type="entry name" value="Peripla_BP_1"/>
    <property type="match status" value="1"/>
</dbReference>
<dbReference type="SUPFAM" id="SSF47413">
    <property type="entry name" value="lambda repressor-like DNA-binding domains"/>
    <property type="match status" value="1"/>
</dbReference>
<dbReference type="Gene3D" id="1.10.260.40">
    <property type="entry name" value="lambda repressor-like DNA-binding domains"/>
    <property type="match status" value="1"/>
</dbReference>
<evidence type="ECO:0000313" key="6">
    <source>
        <dbReference type="Proteomes" id="UP001597342"/>
    </source>
</evidence>
<dbReference type="Pfam" id="PF00356">
    <property type="entry name" value="LacI"/>
    <property type="match status" value="1"/>
</dbReference>